<dbReference type="InterPro" id="IPR052719">
    <property type="entry name" value="CvpA-like"/>
</dbReference>
<dbReference type="OrthoDB" id="9806894at2"/>
<dbReference type="PANTHER" id="PTHR36926">
    <property type="entry name" value="COLICIN V PRODUCTION PROTEIN"/>
    <property type="match status" value="1"/>
</dbReference>
<dbReference type="Proteomes" id="UP000189818">
    <property type="component" value="Unassembled WGS sequence"/>
</dbReference>
<keyword evidence="3 5" id="KW-1133">Transmembrane helix</keyword>
<organism evidence="6 7">
    <name type="scientific">Rhizorhabdus histidinilytica</name>
    <dbReference type="NCBI Taxonomy" id="439228"/>
    <lineage>
        <taxon>Bacteria</taxon>
        <taxon>Pseudomonadati</taxon>
        <taxon>Pseudomonadota</taxon>
        <taxon>Alphaproteobacteria</taxon>
        <taxon>Sphingomonadales</taxon>
        <taxon>Sphingomonadaceae</taxon>
        <taxon>Rhizorhabdus</taxon>
    </lineage>
</organism>
<feature type="transmembrane region" description="Helical" evidence="5">
    <location>
        <begin position="6"/>
        <end position="24"/>
    </location>
</feature>
<evidence type="ECO:0000313" key="7">
    <source>
        <dbReference type="Proteomes" id="UP000189818"/>
    </source>
</evidence>
<feature type="transmembrane region" description="Helical" evidence="5">
    <location>
        <begin position="63"/>
        <end position="81"/>
    </location>
</feature>
<evidence type="ECO:0000256" key="4">
    <source>
        <dbReference type="ARBA" id="ARBA00023136"/>
    </source>
</evidence>
<comment type="subcellular location">
    <subcellularLocation>
        <location evidence="1">Membrane</location>
        <topology evidence="1">Multi-pass membrane protein</topology>
    </subcellularLocation>
</comment>
<dbReference type="GO" id="GO:0009403">
    <property type="term" value="P:toxin biosynthetic process"/>
    <property type="evidence" value="ECO:0007669"/>
    <property type="project" value="InterPro"/>
</dbReference>
<name>A0A1T5B7U0_9SPHN</name>
<dbReference type="AlphaFoldDB" id="A0A1T5B7U0"/>
<dbReference type="InterPro" id="IPR003825">
    <property type="entry name" value="Colicin-V_CvpA"/>
</dbReference>
<gene>
    <name evidence="6" type="ORF">SAMN06295920_102551</name>
</gene>
<evidence type="ECO:0000256" key="3">
    <source>
        <dbReference type="ARBA" id="ARBA00022989"/>
    </source>
</evidence>
<dbReference type="EMBL" id="FUYM01000002">
    <property type="protein sequence ID" value="SKB43137.1"/>
    <property type="molecule type" value="Genomic_DNA"/>
</dbReference>
<evidence type="ECO:0000256" key="5">
    <source>
        <dbReference type="SAM" id="Phobius"/>
    </source>
</evidence>
<sequence length="190" mass="19784">MSGLTGLDIIVLLAIFGGAIFGVMRGFVTEVISLFAWVAAIVALKLFHGVATKLLIHVVGNPSGASVLAFALVFLIVYAGGKLIAGTLGQRMRSSVLGPLDRVLGFGFGALKGLIIVTLGYLLINLGYDTLYGAAAERPGWMRTSRTHPLLNATGRAIVDWVGNRRKAGGLIGDGNEAAKPAEQAKPAGE</sequence>
<proteinExistence type="predicted"/>
<dbReference type="RefSeq" id="WP_079647278.1">
    <property type="nucleotide sequence ID" value="NZ_FUYM01000002.1"/>
</dbReference>
<feature type="transmembrane region" description="Helical" evidence="5">
    <location>
        <begin position="31"/>
        <end position="51"/>
    </location>
</feature>
<protein>
    <submittedName>
        <fullName evidence="6">Membrane protein required for colicin V production</fullName>
    </submittedName>
</protein>
<dbReference type="PANTHER" id="PTHR36926:SF1">
    <property type="entry name" value="COLICIN V PRODUCTION PROTEIN"/>
    <property type="match status" value="1"/>
</dbReference>
<reference evidence="7" key="1">
    <citation type="submission" date="2017-02" db="EMBL/GenBank/DDBJ databases">
        <authorList>
            <person name="Varghese N."/>
            <person name="Submissions S."/>
        </authorList>
    </citation>
    <scope>NUCLEOTIDE SEQUENCE [LARGE SCALE GENOMIC DNA]</scope>
    <source>
        <strain evidence="7">UM2</strain>
    </source>
</reference>
<dbReference type="STRING" id="439228.SAMN06295920_102551"/>
<evidence type="ECO:0000313" key="6">
    <source>
        <dbReference type="EMBL" id="SKB43137.1"/>
    </source>
</evidence>
<keyword evidence="7" id="KW-1185">Reference proteome</keyword>
<keyword evidence="2 5" id="KW-0812">Transmembrane</keyword>
<dbReference type="GO" id="GO:0016020">
    <property type="term" value="C:membrane"/>
    <property type="evidence" value="ECO:0007669"/>
    <property type="project" value="UniProtKB-SubCell"/>
</dbReference>
<evidence type="ECO:0000256" key="1">
    <source>
        <dbReference type="ARBA" id="ARBA00004141"/>
    </source>
</evidence>
<feature type="transmembrane region" description="Helical" evidence="5">
    <location>
        <begin position="102"/>
        <end position="124"/>
    </location>
</feature>
<dbReference type="Pfam" id="PF02674">
    <property type="entry name" value="Colicin_V"/>
    <property type="match status" value="1"/>
</dbReference>
<keyword evidence="4 5" id="KW-0472">Membrane</keyword>
<evidence type="ECO:0000256" key="2">
    <source>
        <dbReference type="ARBA" id="ARBA00022692"/>
    </source>
</evidence>
<accession>A0A1T5B7U0</accession>